<evidence type="ECO:0000256" key="3">
    <source>
        <dbReference type="ARBA" id="ARBA00022475"/>
    </source>
</evidence>
<keyword evidence="6" id="KW-0831">Ubiquinone biosynthesis</keyword>
<feature type="transmembrane region" description="Helical" evidence="13">
    <location>
        <begin position="528"/>
        <end position="546"/>
    </location>
</feature>
<proteinExistence type="inferred from homology"/>
<dbReference type="PANTHER" id="PTHR10566:SF113">
    <property type="entry name" value="PROTEIN ACTIVITY OF BC1 COMPLEX KINASE 7, CHLOROPLASTIC"/>
    <property type="match status" value="1"/>
</dbReference>
<name>A0ABW8INL1_9GAMM</name>
<dbReference type="InterPro" id="IPR050154">
    <property type="entry name" value="UbiB_kinase"/>
</dbReference>
<evidence type="ECO:0000256" key="2">
    <source>
        <dbReference type="ARBA" id="ARBA00009670"/>
    </source>
</evidence>
<keyword evidence="10" id="KW-0067">ATP-binding</keyword>
<dbReference type="InterPro" id="IPR011009">
    <property type="entry name" value="Kinase-like_dom_sf"/>
</dbReference>
<evidence type="ECO:0000313" key="15">
    <source>
        <dbReference type="EMBL" id="MFK2856200.1"/>
    </source>
</evidence>
<keyword evidence="5" id="KW-0808">Transferase</keyword>
<reference evidence="15 16" key="1">
    <citation type="submission" date="2020-10" db="EMBL/GenBank/DDBJ databases">
        <title>Phylogeny of dyella-like bacteria.</title>
        <authorList>
            <person name="Fu J."/>
        </authorList>
    </citation>
    <scope>NUCLEOTIDE SEQUENCE [LARGE SCALE GENOMIC DNA]</scope>
    <source>
        <strain evidence="15 16">DHG40</strain>
    </source>
</reference>
<keyword evidence="11 13" id="KW-1133">Transmembrane helix</keyword>
<gene>
    <name evidence="15" type="primary">ubiB</name>
    <name evidence="15" type="ORF">ISP18_16465</name>
</gene>
<dbReference type="NCBIfam" id="TIGR01982">
    <property type="entry name" value="UbiB"/>
    <property type="match status" value="1"/>
</dbReference>
<keyword evidence="16" id="KW-1185">Reference proteome</keyword>
<evidence type="ECO:0000256" key="13">
    <source>
        <dbReference type="SAM" id="Phobius"/>
    </source>
</evidence>
<keyword evidence="8" id="KW-0547">Nucleotide-binding</keyword>
<evidence type="ECO:0000256" key="5">
    <source>
        <dbReference type="ARBA" id="ARBA00022679"/>
    </source>
</evidence>
<dbReference type="EMBL" id="JADIKI010000023">
    <property type="protein sequence ID" value="MFK2856200.1"/>
    <property type="molecule type" value="Genomic_DNA"/>
</dbReference>
<dbReference type="SUPFAM" id="SSF56112">
    <property type="entry name" value="Protein kinase-like (PK-like)"/>
    <property type="match status" value="1"/>
</dbReference>
<evidence type="ECO:0000259" key="14">
    <source>
        <dbReference type="Pfam" id="PF03109"/>
    </source>
</evidence>
<evidence type="ECO:0000256" key="11">
    <source>
        <dbReference type="ARBA" id="ARBA00022989"/>
    </source>
</evidence>
<comment type="pathway">
    <text evidence="1">Cofactor biosynthesis; ubiquinone biosynthesis [regulation].</text>
</comment>
<keyword evidence="15" id="KW-0830">Ubiquinone</keyword>
<evidence type="ECO:0000256" key="6">
    <source>
        <dbReference type="ARBA" id="ARBA00022688"/>
    </source>
</evidence>
<evidence type="ECO:0000256" key="12">
    <source>
        <dbReference type="ARBA" id="ARBA00023136"/>
    </source>
</evidence>
<dbReference type="InterPro" id="IPR010232">
    <property type="entry name" value="UbiB"/>
</dbReference>
<dbReference type="PANTHER" id="PTHR10566">
    <property type="entry name" value="CHAPERONE-ACTIVITY OF BC1 COMPLEX CABC1 -RELATED"/>
    <property type="match status" value="1"/>
</dbReference>
<evidence type="ECO:0000256" key="8">
    <source>
        <dbReference type="ARBA" id="ARBA00022741"/>
    </source>
</evidence>
<feature type="domain" description="ABC1 atypical kinase-like" evidence="14">
    <location>
        <begin position="94"/>
        <end position="342"/>
    </location>
</feature>
<evidence type="ECO:0000256" key="4">
    <source>
        <dbReference type="ARBA" id="ARBA00022519"/>
    </source>
</evidence>
<comment type="caution">
    <text evidence="15">The sequence shown here is derived from an EMBL/GenBank/DDBJ whole genome shotgun (WGS) entry which is preliminary data.</text>
</comment>
<evidence type="ECO:0000256" key="1">
    <source>
        <dbReference type="ARBA" id="ARBA00005020"/>
    </source>
</evidence>
<evidence type="ECO:0000256" key="7">
    <source>
        <dbReference type="ARBA" id="ARBA00022692"/>
    </source>
</evidence>
<evidence type="ECO:0000256" key="10">
    <source>
        <dbReference type="ARBA" id="ARBA00022840"/>
    </source>
</evidence>
<keyword evidence="9" id="KW-0418">Kinase</keyword>
<keyword evidence="4" id="KW-0997">Cell inner membrane</keyword>
<keyword evidence="7 13" id="KW-0812">Transmembrane</keyword>
<dbReference type="InterPro" id="IPR004147">
    <property type="entry name" value="ABC1_dom"/>
</dbReference>
<feature type="transmembrane region" description="Helical" evidence="13">
    <location>
        <begin position="501"/>
        <end position="522"/>
    </location>
</feature>
<keyword evidence="3" id="KW-1003">Cell membrane</keyword>
<evidence type="ECO:0000256" key="9">
    <source>
        <dbReference type="ARBA" id="ARBA00022777"/>
    </source>
</evidence>
<protein>
    <submittedName>
        <fullName evidence="15">Ubiquinone biosynthesis regulatory protein kinase UbiB</fullName>
    </submittedName>
</protein>
<sequence length="548" mass="62077">MTPLKVVPGLLRVAIVLLRYRLDELVDATHLFRPLKFVRPLLGRPVVDVRPLSRGARIRLALNELGPIFVKAGQILSTRRDLVPADIADELALLQDQVPPFPGDQARTIIERELKLPIDKLYASFDPVPLASASISQVHGATLHDGRAVVVKVLRPRINERIARDVSLLHSLGAMAQRWHPNADKIRPLDVVGEVEKMLENELDLQREGANASLLRRNFISGVDLYVPEVHWELTTAGVLTLERVTGMSCDDIIAIDAAGIDRKQLAAKGVRLFYEQVFRDNFFHADAHPGNIWVDPTRAQEPRFIALDFGIMGSLPEADQYWLAQNFIALFERDYARIAKLHVDAGWMPSSVRLDELEAAVRTVCEPYFTRPLSQISLAELVVKLFQTARRFELTLQPQLILLQKTLLNIEGVGRMLDPDIDIWAVAHPVLKRILRERYSPLRTLREVRKRIPEWFHNAPQWPDLVRDAMRQIAAGEQKLLHDADHLLHQRRLVRRMLEVAGSALLGTTLLICATVMWTFGHHQNPWLPLGMGAGGLLSFVNGWMRR</sequence>
<accession>A0ABW8INL1</accession>
<organism evidence="15 16">
    <name type="scientific">Dyella humi</name>
    <dbReference type="NCBI Taxonomy" id="1770547"/>
    <lineage>
        <taxon>Bacteria</taxon>
        <taxon>Pseudomonadati</taxon>
        <taxon>Pseudomonadota</taxon>
        <taxon>Gammaproteobacteria</taxon>
        <taxon>Lysobacterales</taxon>
        <taxon>Rhodanobacteraceae</taxon>
        <taxon>Dyella</taxon>
    </lineage>
</organism>
<keyword evidence="12 13" id="KW-0472">Membrane</keyword>
<dbReference type="Pfam" id="PF03109">
    <property type="entry name" value="ABC1"/>
    <property type="match status" value="1"/>
</dbReference>
<dbReference type="CDD" id="cd13972">
    <property type="entry name" value="UbiB"/>
    <property type="match status" value="1"/>
</dbReference>
<dbReference type="Proteomes" id="UP001620409">
    <property type="component" value="Unassembled WGS sequence"/>
</dbReference>
<dbReference type="InterPro" id="IPR045308">
    <property type="entry name" value="UbiB_bact"/>
</dbReference>
<comment type="similarity">
    <text evidence="2">Belongs to the protein kinase superfamily. ADCK protein kinase family.</text>
</comment>
<evidence type="ECO:0000313" key="16">
    <source>
        <dbReference type="Proteomes" id="UP001620409"/>
    </source>
</evidence>
<dbReference type="NCBIfam" id="NF003404">
    <property type="entry name" value="PRK04750.1"/>
    <property type="match status" value="1"/>
</dbReference>